<protein>
    <submittedName>
        <fullName evidence="1">Uncharacterized protein</fullName>
    </submittedName>
</protein>
<organism evidence="1 2">
    <name type="scientific">Nitrococcus mobilis Nb-231</name>
    <dbReference type="NCBI Taxonomy" id="314278"/>
    <lineage>
        <taxon>Bacteria</taxon>
        <taxon>Pseudomonadati</taxon>
        <taxon>Pseudomonadota</taxon>
        <taxon>Gammaproteobacteria</taxon>
        <taxon>Chromatiales</taxon>
        <taxon>Ectothiorhodospiraceae</taxon>
        <taxon>Nitrococcus</taxon>
    </lineage>
</organism>
<dbReference type="Proteomes" id="UP000003374">
    <property type="component" value="Unassembled WGS sequence"/>
</dbReference>
<dbReference type="EMBL" id="AAOF01000032">
    <property type="protein sequence ID" value="EAR20176.1"/>
    <property type="molecule type" value="Genomic_DNA"/>
</dbReference>
<sequence>MNTGIRGGSLRGVTKFEALLDSFKPRVSTVKAI</sequence>
<evidence type="ECO:0000313" key="2">
    <source>
        <dbReference type="Proteomes" id="UP000003374"/>
    </source>
</evidence>
<proteinExistence type="predicted"/>
<dbReference type="AlphaFoldDB" id="A4BVT7"/>
<gene>
    <name evidence="1" type="ORF">NB231_01589</name>
</gene>
<reference evidence="1 2" key="1">
    <citation type="submission" date="2006-02" db="EMBL/GenBank/DDBJ databases">
        <authorList>
            <person name="Waterbury J."/>
            <person name="Ferriera S."/>
            <person name="Johnson J."/>
            <person name="Kravitz S."/>
            <person name="Halpern A."/>
            <person name="Remington K."/>
            <person name="Beeson K."/>
            <person name="Tran B."/>
            <person name="Rogers Y.-H."/>
            <person name="Friedman R."/>
            <person name="Venter J.C."/>
        </authorList>
    </citation>
    <scope>NUCLEOTIDE SEQUENCE [LARGE SCALE GENOMIC DNA]</scope>
    <source>
        <strain evidence="1 2">Nb-231</strain>
    </source>
</reference>
<comment type="caution">
    <text evidence="1">The sequence shown here is derived from an EMBL/GenBank/DDBJ whole genome shotgun (WGS) entry which is preliminary data.</text>
</comment>
<evidence type="ECO:0000313" key="1">
    <source>
        <dbReference type="EMBL" id="EAR20176.1"/>
    </source>
</evidence>
<name>A4BVT7_9GAMM</name>
<keyword evidence="2" id="KW-1185">Reference proteome</keyword>
<dbReference type="HOGENOM" id="CLU_3382898_0_0_6"/>
<accession>A4BVT7</accession>
<dbReference type="STRING" id="314278.NB231_01589"/>